<evidence type="ECO:0000313" key="1">
    <source>
        <dbReference type="EMBL" id="MEA5520038.1"/>
    </source>
</evidence>
<dbReference type="RefSeq" id="WP_323276138.1">
    <property type="nucleotide sequence ID" value="NZ_JAYGHT010000073.1"/>
</dbReference>
<sequence length="310" mass="35456">MKTNNLMESLTFTVPLSIKTHQKADEFRHKQLDTKHAKQVYLNTLSVYAVEFYLKCMGFEPDWKSSESFDPMMQKFSDVADLNVQHLGKFECRPVLPSQQIVSIPLESMNHRRGYFAVQLNKALTEANILGFIKQVSTEEVPLNQLKSLDFFLKYASQIENAVKLNQWLQNTFEGSWETLETFFSPPKLAFRSRNITSDSLIPVNSDLGVERIKKFHLEPTGEQVGLLVRLQPRTELEMGIEVELYPTNHQVYLPQNLLLMLLDEDGETVMQAEARSTKNIQLKFSGESGEIFSVKVALGDLSIVETFVI</sequence>
<gene>
    <name evidence="1" type="ORF">VB854_13905</name>
</gene>
<dbReference type="Pfam" id="PF08852">
    <property type="entry name" value="DUF1822"/>
    <property type="match status" value="1"/>
</dbReference>
<accession>A0ABU5U035</accession>
<evidence type="ECO:0000313" key="2">
    <source>
        <dbReference type="Proteomes" id="UP001301728"/>
    </source>
</evidence>
<dbReference type="InterPro" id="IPR014951">
    <property type="entry name" value="DUF1822"/>
</dbReference>
<comment type="caution">
    <text evidence="1">The sequence shown here is derived from an EMBL/GenBank/DDBJ whole genome shotgun (WGS) entry which is preliminary data.</text>
</comment>
<organism evidence="1 2">
    <name type="scientific">Limnoraphis robusta CCNP1315</name>
    <dbReference type="NCBI Taxonomy" id="3110306"/>
    <lineage>
        <taxon>Bacteria</taxon>
        <taxon>Bacillati</taxon>
        <taxon>Cyanobacteriota</taxon>
        <taxon>Cyanophyceae</taxon>
        <taxon>Oscillatoriophycideae</taxon>
        <taxon>Oscillatoriales</taxon>
        <taxon>Sirenicapillariaceae</taxon>
        <taxon>Limnoraphis</taxon>
    </lineage>
</organism>
<reference evidence="1 2" key="1">
    <citation type="submission" date="2023-12" db="EMBL/GenBank/DDBJ databases">
        <title>Baltic Sea Cyanobacteria.</title>
        <authorList>
            <person name="Delbaje E."/>
            <person name="Fewer D.P."/>
            <person name="Shishido T.K."/>
        </authorList>
    </citation>
    <scope>NUCLEOTIDE SEQUENCE [LARGE SCALE GENOMIC DNA]</scope>
    <source>
        <strain evidence="1 2">CCNP 1315</strain>
    </source>
</reference>
<protein>
    <submittedName>
        <fullName evidence="1">DUF1822 family protein</fullName>
    </submittedName>
</protein>
<dbReference type="Proteomes" id="UP001301728">
    <property type="component" value="Unassembled WGS sequence"/>
</dbReference>
<keyword evidence="2" id="KW-1185">Reference proteome</keyword>
<dbReference type="EMBL" id="JAYGHT010000073">
    <property type="protein sequence ID" value="MEA5520038.1"/>
    <property type="molecule type" value="Genomic_DNA"/>
</dbReference>
<proteinExistence type="predicted"/>
<name>A0ABU5U035_9CYAN</name>